<keyword evidence="3" id="KW-1185">Reference proteome</keyword>
<dbReference type="InterPro" id="IPR011051">
    <property type="entry name" value="RmlC_Cupin_sf"/>
</dbReference>
<evidence type="ECO:0000313" key="2">
    <source>
        <dbReference type="EMBL" id="SDR62744.1"/>
    </source>
</evidence>
<dbReference type="GO" id="GO:0016853">
    <property type="term" value="F:isomerase activity"/>
    <property type="evidence" value="ECO:0007669"/>
    <property type="project" value="UniProtKB-KW"/>
</dbReference>
<dbReference type="AlphaFoldDB" id="A0A1H1KKE1"/>
<dbReference type="EMBL" id="FNKX01000005">
    <property type="protein sequence ID" value="SDR62744.1"/>
    <property type="molecule type" value="Genomic_DNA"/>
</dbReference>
<feature type="domain" description="Cupin type-2" evidence="1">
    <location>
        <begin position="52"/>
        <end position="119"/>
    </location>
</feature>
<accession>A0A1H1KKE1</accession>
<evidence type="ECO:0000313" key="3">
    <source>
        <dbReference type="Proteomes" id="UP000199365"/>
    </source>
</evidence>
<reference evidence="3" key="1">
    <citation type="submission" date="2016-10" db="EMBL/GenBank/DDBJ databases">
        <authorList>
            <person name="Varghese N."/>
            <person name="Submissions S."/>
        </authorList>
    </citation>
    <scope>NUCLEOTIDE SEQUENCE [LARGE SCALE GENOMIC DNA]</scope>
    <source>
        <strain evidence="3">DUS833</strain>
    </source>
</reference>
<dbReference type="InterPro" id="IPR013096">
    <property type="entry name" value="Cupin_2"/>
</dbReference>
<dbReference type="InterPro" id="IPR014710">
    <property type="entry name" value="RmlC-like_jellyroll"/>
</dbReference>
<dbReference type="CDD" id="cd02209">
    <property type="entry name" value="cupin_XRE_C"/>
    <property type="match status" value="1"/>
</dbReference>
<dbReference type="Gene3D" id="2.60.120.10">
    <property type="entry name" value="Jelly Rolls"/>
    <property type="match status" value="1"/>
</dbReference>
<organism evidence="2 3">
    <name type="scientific">Paraburkholderia tuberum</name>
    <dbReference type="NCBI Taxonomy" id="157910"/>
    <lineage>
        <taxon>Bacteria</taxon>
        <taxon>Pseudomonadati</taxon>
        <taxon>Pseudomonadota</taxon>
        <taxon>Betaproteobacteria</taxon>
        <taxon>Burkholderiales</taxon>
        <taxon>Burkholderiaceae</taxon>
        <taxon>Paraburkholderia</taxon>
    </lineage>
</organism>
<keyword evidence="2" id="KW-0413">Isomerase</keyword>
<dbReference type="SUPFAM" id="SSF51182">
    <property type="entry name" value="RmlC-like cupins"/>
    <property type="match status" value="1"/>
</dbReference>
<sequence>MENHMEDATTDAVVAPFPVIPEWQEAVDIEGVKLFMHSFAGGLAGAPLRTSRFTILPGCRTLEDEHAVREIWFISEGTVDVCYDNAWHRVSARRAVFFESCKPHFARNNGGIEAQIFSVWWA</sequence>
<dbReference type="Proteomes" id="UP000199365">
    <property type="component" value="Unassembled WGS sequence"/>
</dbReference>
<proteinExistence type="predicted"/>
<evidence type="ECO:0000259" key="1">
    <source>
        <dbReference type="Pfam" id="PF07883"/>
    </source>
</evidence>
<gene>
    <name evidence="2" type="ORF">SAMN05445850_8403</name>
</gene>
<dbReference type="Pfam" id="PF07883">
    <property type="entry name" value="Cupin_2"/>
    <property type="match status" value="1"/>
</dbReference>
<name>A0A1H1KKE1_9BURK</name>
<protein>
    <submittedName>
        <fullName evidence="2">Mannose-6-phosphate isomerase, cupin superfamily</fullName>
    </submittedName>
</protein>